<dbReference type="GO" id="GO:0055085">
    <property type="term" value="P:transmembrane transport"/>
    <property type="evidence" value="ECO:0007669"/>
    <property type="project" value="InterPro"/>
</dbReference>
<name>A0A810N993_9ACTN</name>
<feature type="transmembrane region" description="Helical" evidence="7">
    <location>
        <begin position="41"/>
        <end position="63"/>
    </location>
</feature>
<comment type="subcellular location">
    <subcellularLocation>
        <location evidence="1 7">Cell membrane</location>
        <topology evidence="1 7">Multi-pass membrane protein</topology>
    </subcellularLocation>
</comment>
<evidence type="ECO:0000313" key="11">
    <source>
        <dbReference type="Proteomes" id="UP000680866"/>
    </source>
</evidence>
<dbReference type="AlphaFoldDB" id="A0A810N993"/>
<feature type="transmembrane region" description="Helical" evidence="7">
    <location>
        <begin position="140"/>
        <end position="159"/>
    </location>
</feature>
<keyword evidence="11" id="KW-1185">Reference proteome</keyword>
<accession>A0A810N993</accession>
<evidence type="ECO:0000256" key="8">
    <source>
        <dbReference type="SAM" id="MobiDB-lite"/>
    </source>
</evidence>
<evidence type="ECO:0000256" key="6">
    <source>
        <dbReference type="ARBA" id="ARBA00023136"/>
    </source>
</evidence>
<evidence type="ECO:0000256" key="7">
    <source>
        <dbReference type="RuleBase" id="RU363032"/>
    </source>
</evidence>
<dbReference type="Pfam" id="PF00528">
    <property type="entry name" value="BPD_transp_1"/>
    <property type="match status" value="1"/>
</dbReference>
<dbReference type="PANTHER" id="PTHR43744:SF12">
    <property type="entry name" value="ABC TRANSPORTER PERMEASE PROTEIN MG189-RELATED"/>
    <property type="match status" value="1"/>
</dbReference>
<protein>
    <submittedName>
        <fullName evidence="10">ABC transporter permease</fullName>
    </submittedName>
</protein>
<feature type="transmembrane region" description="Helical" evidence="7">
    <location>
        <begin position="278"/>
        <end position="297"/>
    </location>
</feature>
<dbReference type="CDD" id="cd06261">
    <property type="entry name" value="TM_PBP2"/>
    <property type="match status" value="1"/>
</dbReference>
<organism evidence="10 11">
    <name type="scientific">Polymorphospora rubra</name>
    <dbReference type="NCBI Taxonomy" id="338584"/>
    <lineage>
        <taxon>Bacteria</taxon>
        <taxon>Bacillati</taxon>
        <taxon>Actinomycetota</taxon>
        <taxon>Actinomycetes</taxon>
        <taxon>Micromonosporales</taxon>
        <taxon>Micromonosporaceae</taxon>
        <taxon>Polymorphospora</taxon>
    </lineage>
</organism>
<sequence>MTLLAQRRPTKRRPTGRRPDEAAARTVLSEADRRRPATRAAFVPTQVLLLIATFVAGAGPILWLAKAAISPTQEILREPLRPWPGQPSWDNIPQAWTSLDLGLALFNTVVLVAGSCLVQLVVATTLGYGFSVLRPRYGKFLYAAILATLFIPASVSLVAQYLTVLELPLLGVSLLNTPWAVWLPAGAHAFNVLLMRRFFDGIPRELFEAAEVDGGGPWTVFWRIVLPMSRPILAVVGLLALMSSWKDFLWPMLVLPDVTKQPIAAVLPRLAQVSEESLLMAGLFLATLPPVLIFLVFQRHIVRGAGFGGLKG</sequence>
<evidence type="ECO:0000256" key="1">
    <source>
        <dbReference type="ARBA" id="ARBA00004651"/>
    </source>
</evidence>
<evidence type="ECO:0000256" key="3">
    <source>
        <dbReference type="ARBA" id="ARBA00022475"/>
    </source>
</evidence>
<dbReference type="GO" id="GO:0005886">
    <property type="term" value="C:plasma membrane"/>
    <property type="evidence" value="ECO:0007669"/>
    <property type="project" value="UniProtKB-SubCell"/>
</dbReference>
<evidence type="ECO:0000313" key="10">
    <source>
        <dbReference type="EMBL" id="BCJ70202.1"/>
    </source>
</evidence>
<keyword evidence="4 7" id="KW-0812">Transmembrane</keyword>
<keyword evidence="3" id="KW-1003">Cell membrane</keyword>
<evidence type="ECO:0000256" key="2">
    <source>
        <dbReference type="ARBA" id="ARBA00022448"/>
    </source>
</evidence>
<keyword evidence="5 7" id="KW-1133">Transmembrane helix</keyword>
<dbReference type="Gene3D" id="1.10.3720.10">
    <property type="entry name" value="MetI-like"/>
    <property type="match status" value="1"/>
</dbReference>
<feature type="transmembrane region" description="Helical" evidence="7">
    <location>
        <begin position="103"/>
        <end position="128"/>
    </location>
</feature>
<dbReference type="InterPro" id="IPR000515">
    <property type="entry name" value="MetI-like"/>
</dbReference>
<evidence type="ECO:0000256" key="4">
    <source>
        <dbReference type="ARBA" id="ARBA00022692"/>
    </source>
</evidence>
<dbReference type="Proteomes" id="UP000680866">
    <property type="component" value="Chromosome"/>
</dbReference>
<dbReference type="EMBL" id="AP023359">
    <property type="protein sequence ID" value="BCJ70202.1"/>
    <property type="molecule type" value="Genomic_DNA"/>
</dbReference>
<dbReference type="InterPro" id="IPR035906">
    <property type="entry name" value="MetI-like_sf"/>
</dbReference>
<keyword evidence="2 7" id="KW-0813">Transport</keyword>
<proteinExistence type="inferred from homology"/>
<dbReference type="KEGG" id="pry:Prubr_72230"/>
<comment type="similarity">
    <text evidence="7">Belongs to the binding-protein-dependent transport system permease family.</text>
</comment>
<dbReference type="PROSITE" id="PS50928">
    <property type="entry name" value="ABC_TM1"/>
    <property type="match status" value="1"/>
</dbReference>
<keyword evidence="6 7" id="KW-0472">Membrane</keyword>
<dbReference type="PANTHER" id="PTHR43744">
    <property type="entry name" value="ABC TRANSPORTER PERMEASE PROTEIN MG189-RELATED-RELATED"/>
    <property type="match status" value="1"/>
</dbReference>
<reference evidence="10" key="1">
    <citation type="submission" date="2020-08" db="EMBL/GenBank/DDBJ databases">
        <title>Whole genome shotgun sequence of Polymorphospora rubra NBRC 101157.</title>
        <authorList>
            <person name="Komaki H."/>
            <person name="Tamura T."/>
        </authorList>
    </citation>
    <scope>NUCLEOTIDE SEQUENCE</scope>
    <source>
        <strain evidence="10">NBRC 101157</strain>
    </source>
</reference>
<gene>
    <name evidence="10" type="ORF">Prubr_72230</name>
</gene>
<feature type="domain" description="ABC transmembrane type-1" evidence="9">
    <location>
        <begin position="105"/>
        <end position="297"/>
    </location>
</feature>
<evidence type="ECO:0000256" key="5">
    <source>
        <dbReference type="ARBA" id="ARBA00022989"/>
    </source>
</evidence>
<dbReference type="SUPFAM" id="SSF161098">
    <property type="entry name" value="MetI-like"/>
    <property type="match status" value="1"/>
</dbReference>
<feature type="transmembrane region" description="Helical" evidence="7">
    <location>
        <begin position="179"/>
        <end position="199"/>
    </location>
</feature>
<dbReference type="RefSeq" id="WP_212819956.1">
    <property type="nucleotide sequence ID" value="NZ_AP023359.1"/>
</dbReference>
<feature type="region of interest" description="Disordered" evidence="8">
    <location>
        <begin position="1"/>
        <end position="31"/>
    </location>
</feature>
<evidence type="ECO:0000259" key="9">
    <source>
        <dbReference type="PROSITE" id="PS50928"/>
    </source>
</evidence>